<dbReference type="AlphaFoldDB" id="A0A7K0DIY4"/>
<feature type="transmembrane region" description="Helical" evidence="12">
    <location>
        <begin position="457"/>
        <end position="485"/>
    </location>
</feature>
<evidence type="ECO:0000259" key="15">
    <source>
        <dbReference type="Pfam" id="PF17689"/>
    </source>
</evidence>
<evidence type="ECO:0000256" key="2">
    <source>
        <dbReference type="ARBA" id="ARBA00004651"/>
    </source>
</evidence>
<keyword evidence="8 12" id="KW-1133">Transmembrane helix</keyword>
<dbReference type="Pfam" id="PF17689">
    <property type="entry name" value="Arabino_trans_N"/>
    <property type="match status" value="1"/>
</dbReference>
<dbReference type="EC" id="2.4.2.-" evidence="16"/>
<dbReference type="InterPro" id="IPR007680">
    <property type="entry name" value="Arabino_trans_central"/>
</dbReference>
<dbReference type="Gene3D" id="3.40.190.160">
    <property type="match status" value="1"/>
</dbReference>
<accession>A0A7K0DIY4</accession>
<dbReference type="GO" id="GO:0071555">
    <property type="term" value="P:cell wall organization"/>
    <property type="evidence" value="ECO:0007669"/>
    <property type="project" value="UniProtKB-KW"/>
</dbReference>
<keyword evidence="4" id="KW-1003">Cell membrane</keyword>
<feature type="domain" description="Arabinofuranosyltransferase central" evidence="13">
    <location>
        <begin position="209"/>
        <end position="678"/>
    </location>
</feature>
<keyword evidence="9 12" id="KW-0472">Membrane</keyword>
<sequence>MVKAGDSPTDEARSAARGSVRAGWAARIALLAGLLGAVFAIAVPLLPVHVDKTTLSWPQPGATRSVTAPLVSYAPAAFDATVPCRATAELAAQGGLLASTMPKGAPDQEKYGFVARVRAATEAKPAQFEAILRNQSLVSVPLEQLGDCTLTVHADFTHATAELSGATGVKPVDLPGDHRPQLVGLYSDLTSADGATMTAQVDSRFSVVPTAAKRIATVLALALSLVALVGLFVLDRRDGRRGRLVPRRWLTFTGADGTVLGLLLVWYVIGATTSDDGYQFGMARTSLVSGYMANYFRYFGVPETPVGTPPYDLLAYMSHVSTASPWMRLPTLVAGVLCWLAISREVIPRLGVAVRHDRIAVWTGAFGFLAAWLPYNNGLRPEPVVAVCLLLTWCLTERAVATRRLLPYALAILVAAFSCTAAPSGVVCVAALLAGMRPVWRAGVARARRLAGLAPGLWSWIRAYGALLAPLAAAGLLVLAVSFSVEPISAMFEMRRVHQAALPNDPWYNEYLRYQWLFMPTVDGSIARRFAMVALWLGMLASTFVLLRRGGRIPLLAAGPARRLLGTTFGAMLLMMTTPTKWTHQNGVYAGLAGAVAVLTAVAVGPRVLRSARNRALFGAVVALALAQVFTSVNGWWYVSSFGIPWWDKPPSVHGFALDRLFLLIAVLLLVLAGWFHVHDPEPGAPQRDPSRFRGLLRIRPLSVAVVFVVLFELGSFAKGAVAQYPAFSLARSNVDAVLGKPCGLAQDVLVETDPNAGLLSPLSGDPFATFAGGAQGFVPNGVGDLNPDDTGSGSSTISTSVTPKAGADAGSETGGAALPFGLNSGTTPELGTSGQSGPAELTTGWYKLPADRSGIIAIAAAGRIRSVDKDGVVTGGQSVEIEYGTAGSGGTAESLGKLTPLDIGPAPAWRNLRVPFADIPAQADVVRIVAAARDRDPAQWLALTPPRVPQTHTLQDVVGSHAPVLLDWAVGLQFPCQRPFDHKDGIAQVPNWRILPDRGGAHDTNLWEDHNGGGPLGWTQELLRPQTVATYLKDDWRRDWGELQRFTPMDPTAATVDPTRANPAVTVTQETHTGMWSPGHISTAW</sequence>
<keyword evidence="17" id="KW-1185">Reference proteome</keyword>
<gene>
    <name evidence="16" type="primary">embC_1</name>
    <name evidence="16" type="ORF">NRB56_10980</name>
</gene>
<dbReference type="GO" id="GO:0005886">
    <property type="term" value="C:plasma membrane"/>
    <property type="evidence" value="ECO:0007669"/>
    <property type="project" value="UniProtKB-SubCell"/>
</dbReference>
<evidence type="ECO:0000313" key="16">
    <source>
        <dbReference type="EMBL" id="MQY25541.1"/>
    </source>
</evidence>
<dbReference type="Gene3D" id="2.60.120.610">
    <property type="entry name" value="arabinofuranosyltransferase like domain"/>
    <property type="match status" value="1"/>
</dbReference>
<comment type="caution">
    <text evidence="16">The sequence shown here is derived from an EMBL/GenBank/DDBJ whole genome shotgun (WGS) entry which is preliminary data.</text>
</comment>
<evidence type="ECO:0000256" key="9">
    <source>
        <dbReference type="ARBA" id="ARBA00023136"/>
    </source>
</evidence>
<dbReference type="GO" id="GO:0052636">
    <property type="term" value="F:arabinosyltransferase activity"/>
    <property type="evidence" value="ECO:0007669"/>
    <property type="project" value="InterPro"/>
</dbReference>
<feature type="transmembrane region" description="Helical" evidence="12">
    <location>
        <begin position="657"/>
        <end position="678"/>
    </location>
</feature>
<dbReference type="Proteomes" id="UP000431401">
    <property type="component" value="Unassembled WGS sequence"/>
</dbReference>
<keyword evidence="6 16" id="KW-0808">Transferase</keyword>
<feature type="transmembrane region" description="Helical" evidence="12">
    <location>
        <begin position="359"/>
        <end position="375"/>
    </location>
</feature>
<dbReference type="Pfam" id="PF14896">
    <property type="entry name" value="Arabino_trans_C"/>
    <property type="match status" value="1"/>
</dbReference>
<evidence type="ECO:0000256" key="10">
    <source>
        <dbReference type="ARBA" id="ARBA00023316"/>
    </source>
</evidence>
<evidence type="ECO:0000313" key="17">
    <source>
        <dbReference type="Proteomes" id="UP000431401"/>
    </source>
</evidence>
<dbReference type="InterPro" id="IPR027451">
    <property type="entry name" value="EmbABC_dom1"/>
</dbReference>
<name>A0A7K0DIY4_9NOCA</name>
<evidence type="ECO:0000256" key="5">
    <source>
        <dbReference type="ARBA" id="ARBA00022676"/>
    </source>
</evidence>
<feature type="domain" description="Arabinosyltransferase C-terminal" evidence="14">
    <location>
        <begin position="715"/>
        <end position="1082"/>
    </location>
</feature>
<dbReference type="Pfam" id="PF04602">
    <property type="entry name" value="Arabinose_trans"/>
    <property type="match status" value="1"/>
</dbReference>
<evidence type="ECO:0000256" key="6">
    <source>
        <dbReference type="ARBA" id="ARBA00022679"/>
    </source>
</evidence>
<dbReference type="EMBL" id="WEGI01000002">
    <property type="protein sequence ID" value="MQY25541.1"/>
    <property type="molecule type" value="Genomic_DNA"/>
</dbReference>
<evidence type="ECO:0000256" key="1">
    <source>
        <dbReference type="ARBA" id="ARBA00003001"/>
    </source>
</evidence>
<proteinExistence type="inferred from homology"/>
<comment type="function">
    <text evidence="1">Arabinosyl transferase responsible for the polymerization of arabinose into the arabinan of arabinogalactan.</text>
</comment>
<evidence type="ECO:0000259" key="14">
    <source>
        <dbReference type="Pfam" id="PF14896"/>
    </source>
</evidence>
<evidence type="ECO:0000256" key="3">
    <source>
        <dbReference type="ARBA" id="ARBA00008195"/>
    </source>
</evidence>
<feature type="compositionally biased region" description="Polar residues" evidence="11">
    <location>
        <begin position="824"/>
        <end position="837"/>
    </location>
</feature>
<feature type="transmembrane region" description="Helical" evidence="12">
    <location>
        <begin position="526"/>
        <end position="547"/>
    </location>
</feature>
<feature type="transmembrane region" description="Helical" evidence="12">
    <location>
        <begin position="24"/>
        <end position="46"/>
    </location>
</feature>
<keyword evidence="10" id="KW-0961">Cell wall biogenesis/degradation</keyword>
<organism evidence="16 17">
    <name type="scientific">Nocardia aurantia</name>
    <dbReference type="NCBI Taxonomy" id="2585199"/>
    <lineage>
        <taxon>Bacteria</taxon>
        <taxon>Bacillati</taxon>
        <taxon>Actinomycetota</taxon>
        <taxon>Actinomycetes</taxon>
        <taxon>Mycobacteriales</taxon>
        <taxon>Nocardiaceae</taxon>
        <taxon>Nocardia</taxon>
    </lineage>
</organism>
<evidence type="ECO:0000256" key="8">
    <source>
        <dbReference type="ARBA" id="ARBA00022989"/>
    </source>
</evidence>
<dbReference type="Gene3D" id="2.60.120.940">
    <property type="entry name" value="EmbC, C-terminal domain, subdomain 2"/>
    <property type="match status" value="1"/>
</dbReference>
<feature type="domain" description="Arabinosyltransferas concanavalin like" evidence="15">
    <location>
        <begin position="51"/>
        <end position="204"/>
    </location>
</feature>
<keyword evidence="7 12" id="KW-0812">Transmembrane</keyword>
<feature type="transmembrane region" description="Helical" evidence="12">
    <location>
        <begin position="554"/>
        <end position="576"/>
    </location>
</feature>
<feature type="transmembrane region" description="Helical" evidence="12">
    <location>
        <begin position="249"/>
        <end position="269"/>
    </location>
</feature>
<dbReference type="InterPro" id="IPR032731">
    <property type="entry name" value="Arabino_trans_C"/>
</dbReference>
<dbReference type="InterPro" id="IPR042486">
    <property type="entry name" value="Arabino_trans_C_2"/>
</dbReference>
<feature type="region of interest" description="Disordered" evidence="11">
    <location>
        <begin position="784"/>
        <end position="838"/>
    </location>
</feature>
<feature type="transmembrane region" description="Helical" evidence="12">
    <location>
        <begin position="408"/>
        <end position="436"/>
    </location>
</feature>
<protein>
    <submittedName>
        <fullName evidence="16">Putative arabinosyltransferase C</fullName>
        <ecNumber evidence="16">2.4.2.-</ecNumber>
    </submittedName>
</protein>
<reference evidence="16 17" key="1">
    <citation type="submission" date="2019-10" db="EMBL/GenBank/DDBJ databases">
        <title>Nocardia macrotermitis sp. nov. and Nocardia aurantia sp. nov., isolated from the gut of fungus growing-termite Macrotermes natalensis.</title>
        <authorList>
            <person name="Benndorf R."/>
            <person name="Schwitalla J."/>
            <person name="Martin K."/>
            <person name="De Beer W."/>
            <person name="Kaster A.-K."/>
            <person name="Vollmers J."/>
            <person name="Poulsen M."/>
            <person name="Beemelmanns C."/>
        </authorList>
    </citation>
    <scope>NUCLEOTIDE SEQUENCE [LARGE SCALE GENOMIC DNA]</scope>
    <source>
        <strain evidence="16 17">RB56</strain>
    </source>
</reference>
<keyword evidence="5 16" id="KW-0328">Glycosyltransferase</keyword>
<evidence type="ECO:0000256" key="4">
    <source>
        <dbReference type="ARBA" id="ARBA00022475"/>
    </source>
</evidence>
<evidence type="ECO:0000259" key="13">
    <source>
        <dbReference type="Pfam" id="PF04602"/>
    </source>
</evidence>
<feature type="compositionally biased region" description="Low complexity" evidence="11">
    <location>
        <begin position="791"/>
        <end position="803"/>
    </location>
</feature>
<feature type="transmembrane region" description="Helical" evidence="12">
    <location>
        <begin position="616"/>
        <end position="637"/>
    </location>
</feature>
<comment type="subcellular location">
    <subcellularLocation>
        <location evidence="2">Cell membrane</location>
        <topology evidence="2">Multi-pass membrane protein</topology>
    </subcellularLocation>
</comment>
<feature type="transmembrane region" description="Helical" evidence="12">
    <location>
        <begin position="588"/>
        <end position="609"/>
    </location>
</feature>
<feature type="transmembrane region" description="Helical" evidence="12">
    <location>
        <begin position="699"/>
        <end position="718"/>
    </location>
</feature>
<evidence type="ECO:0000256" key="11">
    <source>
        <dbReference type="SAM" id="MobiDB-lite"/>
    </source>
</evidence>
<dbReference type="InterPro" id="IPR040920">
    <property type="entry name" value="Arabino_trans_N"/>
</dbReference>
<feature type="transmembrane region" description="Helical" evidence="12">
    <location>
        <begin position="215"/>
        <end position="234"/>
    </location>
</feature>
<evidence type="ECO:0000256" key="7">
    <source>
        <dbReference type="ARBA" id="ARBA00022692"/>
    </source>
</evidence>
<comment type="similarity">
    <text evidence="3">Belongs to the emb family.</text>
</comment>
<dbReference type="OrthoDB" id="3584570at2"/>
<dbReference type="GO" id="GO:0071766">
    <property type="term" value="P:Actinobacterium-type cell wall biogenesis"/>
    <property type="evidence" value="ECO:0007669"/>
    <property type="project" value="InterPro"/>
</dbReference>
<evidence type="ECO:0000256" key="12">
    <source>
        <dbReference type="SAM" id="Phobius"/>
    </source>
</evidence>